<gene>
    <name evidence="1" type="ORF">ACFPGP_14915</name>
</gene>
<dbReference type="Gene3D" id="2.40.400.10">
    <property type="entry name" value="Acetoacetate decarboxylase-like"/>
    <property type="match status" value="1"/>
</dbReference>
<organism evidence="1 2">
    <name type="scientific">Nocardioides taihuensis</name>
    <dbReference type="NCBI Taxonomy" id="1835606"/>
    <lineage>
        <taxon>Bacteria</taxon>
        <taxon>Bacillati</taxon>
        <taxon>Actinomycetota</taxon>
        <taxon>Actinomycetes</taxon>
        <taxon>Propionibacteriales</taxon>
        <taxon>Nocardioidaceae</taxon>
        <taxon>Nocardioides</taxon>
    </lineage>
</organism>
<evidence type="ECO:0000313" key="1">
    <source>
        <dbReference type="EMBL" id="MFC5177972.1"/>
    </source>
</evidence>
<dbReference type="InterPro" id="IPR023375">
    <property type="entry name" value="ADC_dom_sf"/>
</dbReference>
<protein>
    <submittedName>
        <fullName evidence="1">Acetoacetate decarboxylase family protein</fullName>
    </submittedName>
</protein>
<proteinExistence type="predicted"/>
<dbReference type="Proteomes" id="UP001596087">
    <property type="component" value="Unassembled WGS sequence"/>
</dbReference>
<name>A0ABW0BLK4_9ACTN</name>
<comment type="caution">
    <text evidence="1">The sequence shown here is derived from an EMBL/GenBank/DDBJ whole genome shotgun (WGS) entry which is preliminary data.</text>
</comment>
<evidence type="ECO:0000313" key="2">
    <source>
        <dbReference type="Proteomes" id="UP001596087"/>
    </source>
</evidence>
<dbReference type="RefSeq" id="WP_378591448.1">
    <property type="nucleotide sequence ID" value="NZ_JBHSKD010000018.1"/>
</dbReference>
<keyword evidence="2" id="KW-1185">Reference proteome</keyword>
<dbReference type="Pfam" id="PF06314">
    <property type="entry name" value="ADC"/>
    <property type="match status" value="1"/>
</dbReference>
<dbReference type="InterPro" id="IPR010451">
    <property type="entry name" value="Acetoacetate_decarboxylase"/>
</dbReference>
<dbReference type="SUPFAM" id="SSF160104">
    <property type="entry name" value="Acetoacetate decarboxylase-like"/>
    <property type="match status" value="1"/>
</dbReference>
<reference evidence="2" key="1">
    <citation type="journal article" date="2019" name="Int. J. Syst. Evol. Microbiol.">
        <title>The Global Catalogue of Microorganisms (GCM) 10K type strain sequencing project: providing services to taxonomists for standard genome sequencing and annotation.</title>
        <authorList>
            <consortium name="The Broad Institute Genomics Platform"/>
            <consortium name="The Broad Institute Genome Sequencing Center for Infectious Disease"/>
            <person name="Wu L."/>
            <person name="Ma J."/>
        </authorList>
    </citation>
    <scope>NUCLEOTIDE SEQUENCE [LARGE SCALE GENOMIC DNA]</scope>
    <source>
        <strain evidence="2">DFY41</strain>
    </source>
</reference>
<sequence length="268" mass="29456">MTQMNGFFFPRTASGAASLIPSPPWYYSGDLLTVEYRTDPDRVAELLPAPLELAAEDPGAVALIWADWQSCSSSREELLDPVRSQYKEAFVVVRCSFEGRTYSRCVYIWVDKDFAIARGMHQGYPKKLGQMWQTRPHAFPQASPQIGPGGRFGATLAAADRRLAEAVVTLREESDTNGFVNGHPMAHHRVYPDIAGQGDAYAELIESGASAFQGGQAWRGDAELRLFEAPTEELARLEVDEVIGGYFRQVGVEWNGGRSLAHLSGGSL</sequence>
<dbReference type="EMBL" id="JBHSKD010000018">
    <property type="protein sequence ID" value="MFC5177972.1"/>
    <property type="molecule type" value="Genomic_DNA"/>
</dbReference>
<accession>A0ABW0BLK4</accession>